<comment type="caution">
    <text evidence="2">The sequence shown here is derived from an EMBL/GenBank/DDBJ whole genome shotgun (WGS) entry which is preliminary data.</text>
</comment>
<dbReference type="Gene3D" id="2.50.20.20">
    <property type="match status" value="1"/>
</dbReference>
<dbReference type="Proteomes" id="UP000653076">
    <property type="component" value="Unassembled WGS sequence"/>
</dbReference>
<evidence type="ECO:0000313" key="3">
    <source>
        <dbReference type="Proteomes" id="UP000653076"/>
    </source>
</evidence>
<evidence type="ECO:0000313" key="2">
    <source>
        <dbReference type="EMBL" id="GIJ26307.1"/>
    </source>
</evidence>
<name>A0ABQ4J833_9ACTN</name>
<organism evidence="2 3">
    <name type="scientific">Micromonospora qiuiae</name>
    <dbReference type="NCBI Taxonomy" id="502268"/>
    <lineage>
        <taxon>Bacteria</taxon>
        <taxon>Bacillati</taxon>
        <taxon>Actinomycetota</taxon>
        <taxon>Actinomycetes</taxon>
        <taxon>Micromonosporales</taxon>
        <taxon>Micromonosporaceae</taxon>
        <taxon>Micromonospora</taxon>
    </lineage>
</organism>
<keyword evidence="3" id="KW-1185">Reference proteome</keyword>
<protein>
    <recommendedName>
        <fullName evidence="4">Lipoprotein</fullName>
    </recommendedName>
</protein>
<sequence length="267" mass="28443">MTQRTGTTATIRRFAAATVALLAVALVAGCDDRDAGPQAAPPPPDPKQELLAAVPDAEDPAFRFITSDASGDVSGVIDPVNRGMEMEIVGKEKDFTLEMAFRFVESRTWMKVNFKGKRDIQKLMKLPTTWMELDRTKVKGADEMPTYEGTDPGNTEVIIRAATDVQAGEDGTYTGVIDFSTEPELVEAMEGVAPLGDATEPVPLTAVVGPDGNLTSLTLAIPAIGKRKASEYVVKYSDYGTAPAVVAFVGDEAKPAPKAAYDMLNNG</sequence>
<feature type="chain" id="PRO_5046691210" description="Lipoprotein" evidence="1">
    <location>
        <begin position="31"/>
        <end position="267"/>
    </location>
</feature>
<dbReference type="PROSITE" id="PS51257">
    <property type="entry name" value="PROKAR_LIPOPROTEIN"/>
    <property type="match status" value="1"/>
</dbReference>
<keyword evidence="1" id="KW-0732">Signal</keyword>
<evidence type="ECO:0000256" key="1">
    <source>
        <dbReference type="SAM" id="SignalP"/>
    </source>
</evidence>
<gene>
    <name evidence="2" type="ORF">Vqi01_14690</name>
</gene>
<dbReference type="RefSeq" id="WP_204033805.1">
    <property type="nucleotide sequence ID" value="NZ_BOPC01000017.1"/>
</dbReference>
<dbReference type="EMBL" id="BOPC01000017">
    <property type="protein sequence ID" value="GIJ26307.1"/>
    <property type="molecule type" value="Genomic_DNA"/>
</dbReference>
<feature type="signal peptide" evidence="1">
    <location>
        <begin position="1"/>
        <end position="30"/>
    </location>
</feature>
<reference evidence="2 3" key="1">
    <citation type="submission" date="2021-01" db="EMBL/GenBank/DDBJ databases">
        <title>Whole genome shotgun sequence of Verrucosispora qiuiae NBRC 106684.</title>
        <authorList>
            <person name="Komaki H."/>
            <person name="Tamura T."/>
        </authorList>
    </citation>
    <scope>NUCLEOTIDE SEQUENCE [LARGE SCALE GENOMIC DNA]</scope>
    <source>
        <strain evidence="2 3">NBRC 106684</strain>
    </source>
</reference>
<proteinExistence type="predicted"/>
<accession>A0ABQ4J833</accession>
<evidence type="ECO:0008006" key="4">
    <source>
        <dbReference type="Google" id="ProtNLM"/>
    </source>
</evidence>